<feature type="compositionally biased region" description="Low complexity" evidence="1">
    <location>
        <begin position="82"/>
        <end position="95"/>
    </location>
</feature>
<dbReference type="Pfam" id="PF01522">
    <property type="entry name" value="Polysacc_deac_1"/>
    <property type="match status" value="1"/>
</dbReference>
<dbReference type="InterPro" id="IPR050248">
    <property type="entry name" value="Polysacc_deacetylase_ArnD"/>
</dbReference>
<evidence type="ECO:0000313" key="4">
    <source>
        <dbReference type="EMBL" id="GET35571.1"/>
    </source>
</evidence>
<dbReference type="EMBL" id="BLAY01000002">
    <property type="protein sequence ID" value="GET35571.1"/>
    <property type="molecule type" value="Genomic_DNA"/>
</dbReference>
<feature type="compositionally biased region" description="Polar residues" evidence="1">
    <location>
        <begin position="429"/>
        <end position="445"/>
    </location>
</feature>
<dbReference type="Proteomes" id="UP001050975">
    <property type="component" value="Unassembled WGS sequence"/>
</dbReference>
<dbReference type="InterPro" id="IPR011330">
    <property type="entry name" value="Glyco_hydro/deAcase_b/a-brl"/>
</dbReference>
<comment type="caution">
    <text evidence="4">The sequence shown here is derived from an EMBL/GenBank/DDBJ whole genome shotgun (WGS) entry which is preliminary data.</text>
</comment>
<sequence length="445" mass="49122">MNFPLPNLTFSSSYYAGCATTIKGYMSVRKVKLAKRKRLVRQILILLSLVISGFCLAIALGGIARQPAAQTLQAQNSAPQVSPATKTAPKAASTPIPTPQTPIADAQSEVPAEEQPVKTFSPPTQYQGKLVKQVKLSNKEKVVALTFDDGPWPNYTSQVLEILKKNDIKATFFWIGRMLKQHPEIAKQVVAEGHVVANHTWSHSYRWMNKAAAAREIDDTADLIYQTTGVKSLYFRPPGGILTNGVADYAKKKNYAVIMWSNDSIDYRRSAAKRLVNNVMRRINPTEIVLMHDGGGNRSETVKALPEIISRFKKLGYKFVTIPELLEMELKQKEAASKSKKKAVNTEEKDSNSSPVNREAQGVKSEEKDSKSSPVNREEQGVKSEEKDSNSSPINSVEQGVKSEEKDSHPSYISPDPEASPAEGIQEIPDSQSPLPSPHSSTEQY</sequence>
<gene>
    <name evidence="4" type="ORF">MiSe_03130</name>
</gene>
<evidence type="ECO:0000259" key="3">
    <source>
        <dbReference type="PROSITE" id="PS51677"/>
    </source>
</evidence>
<name>A0AAV3X301_9CYAN</name>
<dbReference type="SUPFAM" id="SSF88713">
    <property type="entry name" value="Glycoside hydrolase/deacetylase"/>
    <property type="match status" value="1"/>
</dbReference>
<keyword evidence="2" id="KW-1133">Transmembrane helix</keyword>
<dbReference type="GO" id="GO:0005975">
    <property type="term" value="P:carbohydrate metabolic process"/>
    <property type="evidence" value="ECO:0007669"/>
    <property type="project" value="InterPro"/>
</dbReference>
<feature type="region of interest" description="Disordered" evidence="1">
    <location>
        <begin position="336"/>
        <end position="445"/>
    </location>
</feature>
<dbReference type="PROSITE" id="PS51677">
    <property type="entry name" value="NODB"/>
    <property type="match status" value="1"/>
</dbReference>
<evidence type="ECO:0000313" key="5">
    <source>
        <dbReference type="Proteomes" id="UP001050975"/>
    </source>
</evidence>
<feature type="region of interest" description="Disordered" evidence="1">
    <location>
        <begin position="74"/>
        <end position="124"/>
    </location>
</feature>
<keyword evidence="2" id="KW-0472">Membrane</keyword>
<reference evidence="4" key="1">
    <citation type="submission" date="2019-10" db="EMBL/GenBank/DDBJ databases">
        <title>Draft genome sequece of Microseira wollei NIES-4236.</title>
        <authorList>
            <person name="Yamaguchi H."/>
            <person name="Suzuki S."/>
            <person name="Kawachi M."/>
        </authorList>
    </citation>
    <scope>NUCLEOTIDE SEQUENCE</scope>
    <source>
        <strain evidence="4">NIES-4236</strain>
    </source>
</reference>
<protein>
    <submittedName>
        <fullName evidence="4">Polysaccharide deacetylase</fullName>
    </submittedName>
</protein>
<feature type="transmembrane region" description="Helical" evidence="2">
    <location>
        <begin position="43"/>
        <end position="64"/>
    </location>
</feature>
<keyword evidence="2" id="KW-0812">Transmembrane</keyword>
<dbReference type="PANTHER" id="PTHR10587">
    <property type="entry name" value="GLYCOSYL TRANSFERASE-RELATED"/>
    <property type="match status" value="1"/>
</dbReference>
<feature type="compositionally biased region" description="Basic and acidic residues" evidence="1">
    <location>
        <begin position="364"/>
        <end position="389"/>
    </location>
</feature>
<dbReference type="Gene3D" id="3.20.20.370">
    <property type="entry name" value="Glycoside hydrolase/deacetylase"/>
    <property type="match status" value="1"/>
</dbReference>
<dbReference type="AlphaFoldDB" id="A0AAV3X301"/>
<dbReference type="GO" id="GO:0016810">
    <property type="term" value="F:hydrolase activity, acting on carbon-nitrogen (but not peptide) bonds"/>
    <property type="evidence" value="ECO:0007669"/>
    <property type="project" value="InterPro"/>
</dbReference>
<keyword evidence="5" id="KW-1185">Reference proteome</keyword>
<dbReference type="RefSeq" id="WP_226573329.1">
    <property type="nucleotide sequence ID" value="NZ_BLAY01000002.1"/>
</dbReference>
<dbReference type="InterPro" id="IPR002509">
    <property type="entry name" value="NODB_dom"/>
</dbReference>
<organism evidence="4 5">
    <name type="scientific">Microseira wollei NIES-4236</name>
    <dbReference type="NCBI Taxonomy" id="2530354"/>
    <lineage>
        <taxon>Bacteria</taxon>
        <taxon>Bacillati</taxon>
        <taxon>Cyanobacteriota</taxon>
        <taxon>Cyanophyceae</taxon>
        <taxon>Oscillatoriophycideae</taxon>
        <taxon>Aerosakkonematales</taxon>
        <taxon>Aerosakkonemataceae</taxon>
        <taxon>Microseira</taxon>
    </lineage>
</organism>
<proteinExistence type="predicted"/>
<evidence type="ECO:0000256" key="1">
    <source>
        <dbReference type="SAM" id="MobiDB-lite"/>
    </source>
</evidence>
<feature type="domain" description="NodB homology" evidence="3">
    <location>
        <begin position="141"/>
        <end position="320"/>
    </location>
</feature>
<evidence type="ECO:0000256" key="2">
    <source>
        <dbReference type="SAM" id="Phobius"/>
    </source>
</evidence>
<accession>A0AAV3X301</accession>
<dbReference type="CDD" id="cd10917">
    <property type="entry name" value="CE4_NodB_like_6s_7s"/>
    <property type="match status" value="1"/>
</dbReference>